<sequence length="92" mass="10692">MPGRNRPSSFAWFIVHVTFSLVPFFLEGVIRIIVLSDISLDDIQEFNPGDVCWNTWRCLLEYLAMSVGILCLFVNQSLMGYKRIIYSKDDNR</sequence>
<keyword evidence="1" id="KW-0472">Membrane</keyword>
<evidence type="ECO:0000256" key="1">
    <source>
        <dbReference type="SAM" id="Phobius"/>
    </source>
</evidence>
<keyword evidence="1" id="KW-0812">Transmembrane</keyword>
<organism evidence="2">
    <name type="scientific">Candidatus Kentrum sp. TUN</name>
    <dbReference type="NCBI Taxonomy" id="2126343"/>
    <lineage>
        <taxon>Bacteria</taxon>
        <taxon>Pseudomonadati</taxon>
        <taxon>Pseudomonadota</taxon>
        <taxon>Gammaproteobacteria</taxon>
        <taxon>Candidatus Kentrum</taxon>
    </lineage>
</organism>
<proteinExistence type="predicted"/>
<dbReference type="EMBL" id="CAADFX010000044">
    <property type="protein sequence ID" value="VFK56316.1"/>
    <property type="molecule type" value="Genomic_DNA"/>
</dbReference>
<reference evidence="2" key="1">
    <citation type="submission" date="2019-02" db="EMBL/GenBank/DDBJ databases">
        <authorList>
            <person name="Gruber-Vodicka R. H."/>
            <person name="Seah K. B. B."/>
        </authorList>
    </citation>
    <scope>NUCLEOTIDE SEQUENCE</scope>
    <source>
        <strain evidence="2">BECK_BY1</strain>
    </source>
</reference>
<accession>A0A450ZRB1</accession>
<gene>
    <name evidence="2" type="ORF">BECKTUN1418D_GA0071000_10449</name>
</gene>
<feature type="transmembrane region" description="Helical" evidence="1">
    <location>
        <begin position="12"/>
        <end position="34"/>
    </location>
</feature>
<evidence type="ECO:0000313" key="2">
    <source>
        <dbReference type="EMBL" id="VFK56316.1"/>
    </source>
</evidence>
<name>A0A450ZRB1_9GAMM</name>
<protein>
    <submittedName>
        <fullName evidence="2">Uncharacterized protein</fullName>
    </submittedName>
</protein>
<keyword evidence="1" id="KW-1133">Transmembrane helix</keyword>
<feature type="transmembrane region" description="Helical" evidence="1">
    <location>
        <begin position="54"/>
        <end position="74"/>
    </location>
</feature>
<dbReference type="AlphaFoldDB" id="A0A450ZRB1"/>